<evidence type="ECO:0000313" key="1">
    <source>
        <dbReference type="EMBL" id="MBE6267334.1"/>
    </source>
</evidence>
<name>A0A928GIL2_XYLRU</name>
<organism evidence="1 2">
    <name type="scientific">Xylanibacter ruminicola</name>
    <name type="common">Prevotella ruminicola</name>
    <dbReference type="NCBI Taxonomy" id="839"/>
    <lineage>
        <taxon>Bacteria</taxon>
        <taxon>Pseudomonadati</taxon>
        <taxon>Bacteroidota</taxon>
        <taxon>Bacteroidia</taxon>
        <taxon>Bacteroidales</taxon>
        <taxon>Prevotellaceae</taxon>
        <taxon>Xylanibacter</taxon>
    </lineage>
</organism>
<dbReference type="AlphaFoldDB" id="A0A928GIL2"/>
<protein>
    <submittedName>
        <fullName evidence="1">DUF3127 domain-containing protein</fullName>
    </submittedName>
</protein>
<dbReference type="EMBL" id="SUYD01000020">
    <property type="protein sequence ID" value="MBE6267334.1"/>
    <property type="molecule type" value="Genomic_DNA"/>
</dbReference>
<accession>A0A928GIL2</accession>
<evidence type="ECO:0000313" key="2">
    <source>
        <dbReference type="Proteomes" id="UP000763088"/>
    </source>
</evidence>
<comment type="caution">
    <text evidence="1">The sequence shown here is derived from an EMBL/GenBank/DDBJ whole genome shotgun (WGS) entry which is preliminary data.</text>
</comment>
<gene>
    <name evidence="1" type="ORF">E7102_12870</name>
</gene>
<proteinExistence type="predicted"/>
<reference evidence="1" key="1">
    <citation type="submission" date="2019-04" db="EMBL/GenBank/DDBJ databases">
        <title>Evolution of Biomass-Degrading Anaerobic Consortia Revealed by Metagenomics.</title>
        <authorList>
            <person name="Peng X."/>
        </authorList>
    </citation>
    <scope>NUCLEOTIDE SEQUENCE</scope>
    <source>
        <strain evidence="1">SIG141</strain>
    </source>
</reference>
<sequence length="95" mass="10625">MNTMILRVKKCGAMTTVQSEKSENGVLNKRTLVLQELGGKYEDSYVVTALGNLATIEWAEGELVVANLRFQTREYNGQVFMDVIANELVKEGGRR</sequence>
<dbReference type="Proteomes" id="UP000763088">
    <property type="component" value="Unassembled WGS sequence"/>
</dbReference>